<evidence type="ECO:0000256" key="1">
    <source>
        <dbReference type="ARBA" id="ARBA00004651"/>
    </source>
</evidence>
<gene>
    <name evidence="10" type="ORF">DES39_1799</name>
</gene>
<feature type="transmembrane region" description="Helical" evidence="8">
    <location>
        <begin position="211"/>
        <end position="235"/>
    </location>
</feature>
<name>A0A495RDE5_9GAMM</name>
<feature type="transmembrane region" description="Helical" evidence="8">
    <location>
        <begin position="157"/>
        <end position="176"/>
    </location>
</feature>
<keyword evidence="5 8" id="KW-0812">Transmembrane</keyword>
<comment type="caution">
    <text evidence="8">Lacks conserved residue(s) required for the propagation of feature annotation.</text>
</comment>
<evidence type="ECO:0000313" key="10">
    <source>
        <dbReference type="EMBL" id="RKS85286.1"/>
    </source>
</evidence>
<dbReference type="Gene3D" id="1.20.1720.10">
    <property type="entry name" value="Multidrug resistance protein D"/>
    <property type="match status" value="1"/>
</dbReference>
<keyword evidence="4" id="KW-1003">Cell membrane</keyword>
<feature type="transmembrane region" description="Helical" evidence="8">
    <location>
        <begin position="73"/>
        <end position="91"/>
    </location>
</feature>
<dbReference type="InterPro" id="IPR036259">
    <property type="entry name" value="MFS_trans_sf"/>
</dbReference>
<feature type="transmembrane region" description="Helical" evidence="8">
    <location>
        <begin position="128"/>
        <end position="151"/>
    </location>
</feature>
<evidence type="ECO:0000256" key="3">
    <source>
        <dbReference type="ARBA" id="ARBA00022448"/>
    </source>
</evidence>
<dbReference type="PROSITE" id="PS50850">
    <property type="entry name" value="MFS"/>
    <property type="match status" value="1"/>
</dbReference>
<dbReference type="OrthoDB" id="9814303at2"/>
<keyword evidence="6 8" id="KW-1133">Transmembrane helix</keyword>
<keyword evidence="7 8" id="KW-0472">Membrane</keyword>
<dbReference type="CDD" id="cd17320">
    <property type="entry name" value="MFS_MdfA_MDR_like"/>
    <property type="match status" value="1"/>
</dbReference>
<dbReference type="Proteomes" id="UP000278542">
    <property type="component" value="Unassembled WGS sequence"/>
</dbReference>
<feature type="transmembrane region" description="Helical" evidence="8">
    <location>
        <begin position="47"/>
        <end position="64"/>
    </location>
</feature>
<feature type="transmembrane region" description="Helical" evidence="8">
    <location>
        <begin position="273"/>
        <end position="291"/>
    </location>
</feature>
<evidence type="ECO:0000256" key="4">
    <source>
        <dbReference type="ARBA" id="ARBA00022475"/>
    </source>
</evidence>
<evidence type="ECO:0000313" key="11">
    <source>
        <dbReference type="Proteomes" id="UP000278542"/>
    </source>
</evidence>
<dbReference type="RefSeq" id="WP_121145431.1">
    <property type="nucleotide sequence ID" value="NZ_RBWY01000003.1"/>
</dbReference>
<dbReference type="Pfam" id="PF07690">
    <property type="entry name" value="MFS_1"/>
    <property type="match status" value="1"/>
</dbReference>
<evidence type="ECO:0000259" key="9">
    <source>
        <dbReference type="PROSITE" id="PS50850"/>
    </source>
</evidence>
<evidence type="ECO:0000256" key="8">
    <source>
        <dbReference type="RuleBase" id="RU365088"/>
    </source>
</evidence>
<dbReference type="InterPro" id="IPR004812">
    <property type="entry name" value="Efflux_drug-R_Bcr/CmlA"/>
</dbReference>
<dbReference type="GO" id="GO:1990961">
    <property type="term" value="P:xenobiotic detoxification by transmembrane export across the plasma membrane"/>
    <property type="evidence" value="ECO:0007669"/>
    <property type="project" value="InterPro"/>
</dbReference>
<dbReference type="AlphaFoldDB" id="A0A495RDE5"/>
<dbReference type="InterPro" id="IPR011701">
    <property type="entry name" value="MFS"/>
</dbReference>
<keyword evidence="8" id="KW-0997">Cell inner membrane</keyword>
<feature type="transmembrane region" description="Helical" evidence="8">
    <location>
        <begin position="97"/>
        <end position="116"/>
    </location>
</feature>
<organism evidence="10 11">
    <name type="scientific">Orbus hercynius</name>
    <dbReference type="NCBI Taxonomy" id="593135"/>
    <lineage>
        <taxon>Bacteria</taxon>
        <taxon>Pseudomonadati</taxon>
        <taxon>Pseudomonadota</taxon>
        <taxon>Gammaproteobacteria</taxon>
        <taxon>Orbales</taxon>
        <taxon>Orbaceae</taxon>
        <taxon>Orbus</taxon>
    </lineage>
</organism>
<dbReference type="SUPFAM" id="SSF103473">
    <property type="entry name" value="MFS general substrate transporter"/>
    <property type="match status" value="1"/>
</dbReference>
<accession>A0A495RDE5</accession>
<dbReference type="EMBL" id="RBWY01000003">
    <property type="protein sequence ID" value="RKS85286.1"/>
    <property type="molecule type" value="Genomic_DNA"/>
</dbReference>
<comment type="similarity">
    <text evidence="2 8">Belongs to the major facilitator superfamily. Bcr/CmlA family.</text>
</comment>
<feature type="domain" description="Major facilitator superfamily (MFS) profile" evidence="9">
    <location>
        <begin position="7"/>
        <end position="373"/>
    </location>
</feature>
<dbReference type="GO" id="GO:0042910">
    <property type="term" value="F:xenobiotic transmembrane transporter activity"/>
    <property type="evidence" value="ECO:0007669"/>
    <property type="project" value="InterPro"/>
</dbReference>
<feature type="transmembrane region" description="Helical" evidence="8">
    <location>
        <begin position="328"/>
        <end position="352"/>
    </location>
</feature>
<feature type="transmembrane region" description="Helical" evidence="8">
    <location>
        <begin position="297"/>
        <end position="316"/>
    </location>
</feature>
<comment type="subcellular location">
    <subcellularLocation>
        <location evidence="8">Cell inner membrane</location>
        <topology evidence="8">Multi-pass membrane protein</topology>
    </subcellularLocation>
    <subcellularLocation>
        <location evidence="1">Cell membrane</location>
        <topology evidence="1">Multi-pass membrane protein</topology>
    </subcellularLocation>
</comment>
<dbReference type="GO" id="GO:0005886">
    <property type="term" value="C:plasma membrane"/>
    <property type="evidence" value="ECO:0007669"/>
    <property type="project" value="UniProtKB-SubCell"/>
</dbReference>
<evidence type="ECO:0000256" key="6">
    <source>
        <dbReference type="ARBA" id="ARBA00022989"/>
    </source>
</evidence>
<dbReference type="PANTHER" id="PTHR23502:SF137">
    <property type="entry name" value="MAJOR FACILITATOR SUPERFAMILY (MFS) TRANSPORTER-RELATED"/>
    <property type="match status" value="1"/>
</dbReference>
<keyword evidence="11" id="KW-1185">Reference proteome</keyword>
<proteinExistence type="inferred from homology"/>
<evidence type="ECO:0000256" key="7">
    <source>
        <dbReference type="ARBA" id="ARBA00023136"/>
    </source>
</evidence>
<keyword evidence="3 8" id="KW-0813">Transport</keyword>
<evidence type="ECO:0000256" key="2">
    <source>
        <dbReference type="ARBA" id="ARBA00006236"/>
    </source>
</evidence>
<sequence length="373" mass="39865">MNNKIPPLWLLVLLIMFPQLVETIYSPALPDIAASFKVSHEQAAQTLSVYFVAFAFGVALWGRLSDQIGRRPAMLAGLLCYALGSVMALVTRDFNGLLVARMIAALGAAAGSVVVQTMLRDSYQSIKLAAVFSIMGAALSVSPVFGLVIGGGLVSQYGQQGVFITLTGLAGLLMLLTMRCLPETRPTPATQSKIGPLAWRMGRDGALWRHALLIALFNGMLFSYYSLAPFLFASFDWDASAFGWTGGLIAAASLFASLLNRRLLGRGVQPERLVHYACLLALLSGLLAWGLQHSPWILVAIAGIAIAYTIAIPNILSQALRHYQCHAGTASALFGLSYYLLLGLLLGIAALIQQLGPTLTAFALIAWGIRGRG</sequence>
<feature type="transmembrane region" description="Helical" evidence="8">
    <location>
        <begin position="241"/>
        <end position="261"/>
    </location>
</feature>
<dbReference type="PANTHER" id="PTHR23502">
    <property type="entry name" value="MAJOR FACILITATOR SUPERFAMILY"/>
    <property type="match status" value="1"/>
</dbReference>
<protein>
    <recommendedName>
        <fullName evidence="8">Bcr/CflA family efflux transporter</fullName>
    </recommendedName>
</protein>
<dbReference type="NCBIfam" id="TIGR00710">
    <property type="entry name" value="efflux_Bcr_CflA"/>
    <property type="match status" value="1"/>
</dbReference>
<evidence type="ECO:0000256" key="5">
    <source>
        <dbReference type="ARBA" id="ARBA00022692"/>
    </source>
</evidence>
<reference evidence="10 11" key="1">
    <citation type="submission" date="2018-10" db="EMBL/GenBank/DDBJ databases">
        <title>Genomic Encyclopedia of Type Strains, Phase IV (KMG-IV): sequencing the most valuable type-strain genomes for metagenomic binning, comparative biology and taxonomic classification.</title>
        <authorList>
            <person name="Goeker M."/>
        </authorList>
    </citation>
    <scope>NUCLEOTIDE SEQUENCE [LARGE SCALE GENOMIC DNA]</scope>
    <source>
        <strain evidence="10 11">DSM 22228</strain>
    </source>
</reference>
<comment type="caution">
    <text evidence="10">The sequence shown here is derived from an EMBL/GenBank/DDBJ whole genome shotgun (WGS) entry which is preliminary data.</text>
</comment>
<dbReference type="InterPro" id="IPR020846">
    <property type="entry name" value="MFS_dom"/>
</dbReference>